<dbReference type="EMBL" id="CAJNOK010010424">
    <property type="protein sequence ID" value="CAF1115466.1"/>
    <property type="molecule type" value="Genomic_DNA"/>
</dbReference>
<name>A0A8S2L5A1_9BILA</name>
<reference evidence="2" key="1">
    <citation type="submission" date="2021-02" db="EMBL/GenBank/DDBJ databases">
        <authorList>
            <person name="Nowell W R."/>
        </authorList>
    </citation>
    <scope>NUCLEOTIDE SEQUENCE</scope>
</reference>
<evidence type="ECO:0000313" key="1">
    <source>
        <dbReference type="EMBL" id="CAF1115466.1"/>
    </source>
</evidence>
<organism evidence="2 3">
    <name type="scientific">Didymodactylos carnosus</name>
    <dbReference type="NCBI Taxonomy" id="1234261"/>
    <lineage>
        <taxon>Eukaryota</taxon>
        <taxon>Metazoa</taxon>
        <taxon>Spiralia</taxon>
        <taxon>Gnathifera</taxon>
        <taxon>Rotifera</taxon>
        <taxon>Eurotatoria</taxon>
        <taxon>Bdelloidea</taxon>
        <taxon>Philodinida</taxon>
        <taxon>Philodinidae</taxon>
        <taxon>Didymodactylos</taxon>
    </lineage>
</organism>
<evidence type="ECO:0000313" key="3">
    <source>
        <dbReference type="Proteomes" id="UP000682733"/>
    </source>
</evidence>
<gene>
    <name evidence="1" type="ORF">OVA965_LOCUS19935</name>
    <name evidence="2" type="ORF">TMI583_LOCUS20159</name>
</gene>
<dbReference type="AlphaFoldDB" id="A0A8S2L5A1"/>
<evidence type="ECO:0000313" key="2">
    <source>
        <dbReference type="EMBL" id="CAF3885586.1"/>
    </source>
</evidence>
<feature type="non-terminal residue" evidence="2">
    <location>
        <position position="213"/>
    </location>
</feature>
<dbReference type="EMBL" id="CAJOBA010014895">
    <property type="protein sequence ID" value="CAF3885586.1"/>
    <property type="molecule type" value="Genomic_DNA"/>
</dbReference>
<comment type="caution">
    <text evidence="2">The sequence shown here is derived from an EMBL/GenBank/DDBJ whole genome shotgun (WGS) entry which is preliminary data.</text>
</comment>
<dbReference type="Proteomes" id="UP000677228">
    <property type="component" value="Unassembled WGS sequence"/>
</dbReference>
<dbReference type="Proteomes" id="UP000682733">
    <property type="component" value="Unassembled WGS sequence"/>
</dbReference>
<sequence length="213" mass="24075">PLPSLRTIGNPVQDDLNCSVATTLPAMMDFQDGDFARQHPKFKFNEYLKIELNADDLNITNSISHRVHKVFLIYWSLLNLRREHRSTQISKRIIAACDWKALKHGLPAGILHDFFCSITKLAKDGIKIMINGVEKHYYVSPLYTLGDYPAQQAIHGRKESVSAARFCPGCDVLSNTYVNTIDQLPNNYTIADYNQACGETEAATQNGYEVSWH</sequence>
<proteinExistence type="predicted"/>
<accession>A0A8S2L5A1</accession>
<protein>
    <submittedName>
        <fullName evidence="2">Uncharacterized protein</fullName>
    </submittedName>
</protein>